<keyword evidence="1" id="KW-0812">Transmembrane</keyword>
<keyword evidence="1" id="KW-1133">Transmembrane helix</keyword>
<feature type="transmembrane region" description="Helical" evidence="1">
    <location>
        <begin position="42"/>
        <end position="62"/>
    </location>
</feature>
<name>A0ABN2VD61_9ACTN</name>
<proteinExistence type="predicted"/>
<dbReference type="EMBL" id="BAAAPE010000001">
    <property type="protein sequence ID" value="GAA2059553.1"/>
    <property type="molecule type" value="Genomic_DNA"/>
</dbReference>
<accession>A0ABN2VD61</accession>
<feature type="transmembrane region" description="Helical" evidence="1">
    <location>
        <begin position="106"/>
        <end position="124"/>
    </location>
</feature>
<reference evidence="2 3" key="1">
    <citation type="journal article" date="2019" name="Int. J. Syst. Evol. Microbiol.">
        <title>The Global Catalogue of Microorganisms (GCM) 10K type strain sequencing project: providing services to taxonomists for standard genome sequencing and annotation.</title>
        <authorList>
            <consortium name="The Broad Institute Genomics Platform"/>
            <consortium name="The Broad Institute Genome Sequencing Center for Infectious Disease"/>
            <person name="Wu L."/>
            <person name="Ma J."/>
        </authorList>
    </citation>
    <scope>NUCLEOTIDE SEQUENCE [LARGE SCALE GENOMIC DNA]</scope>
    <source>
        <strain evidence="2 3">JCM 15478</strain>
    </source>
</reference>
<gene>
    <name evidence="2" type="ORF">GCM10009801_00360</name>
</gene>
<evidence type="ECO:0000313" key="3">
    <source>
        <dbReference type="Proteomes" id="UP001500016"/>
    </source>
</evidence>
<keyword evidence="3" id="KW-1185">Reference proteome</keyword>
<dbReference type="Proteomes" id="UP001500016">
    <property type="component" value="Unassembled WGS sequence"/>
</dbReference>
<evidence type="ECO:0000313" key="2">
    <source>
        <dbReference type="EMBL" id="GAA2059553.1"/>
    </source>
</evidence>
<feature type="transmembrane region" description="Helical" evidence="1">
    <location>
        <begin position="155"/>
        <end position="179"/>
    </location>
</feature>
<keyword evidence="1" id="KW-0472">Membrane</keyword>
<evidence type="ECO:0000256" key="1">
    <source>
        <dbReference type="SAM" id="Phobius"/>
    </source>
</evidence>
<feature type="transmembrane region" description="Helical" evidence="1">
    <location>
        <begin position="83"/>
        <end position="100"/>
    </location>
</feature>
<dbReference type="RefSeq" id="WP_344522626.1">
    <property type="nucleotide sequence ID" value="NZ_BAAAPE010000001.1"/>
</dbReference>
<organism evidence="2 3">
    <name type="scientific">Streptomyces albiaxialis</name>
    <dbReference type="NCBI Taxonomy" id="329523"/>
    <lineage>
        <taxon>Bacteria</taxon>
        <taxon>Bacillati</taxon>
        <taxon>Actinomycetota</taxon>
        <taxon>Actinomycetes</taxon>
        <taxon>Kitasatosporales</taxon>
        <taxon>Streptomycetaceae</taxon>
        <taxon>Streptomyces</taxon>
    </lineage>
</organism>
<comment type="caution">
    <text evidence="2">The sequence shown here is derived from an EMBL/GenBank/DDBJ whole genome shotgun (WGS) entry which is preliminary data.</text>
</comment>
<protein>
    <submittedName>
        <fullName evidence="2">Uncharacterized protein</fullName>
    </submittedName>
</protein>
<sequence length="180" mass="18456">MNAGRGATGWLRRVKAALLAGGILGLGGGALAESGLLPTLVGAGAGAGLGAALGALVPDRMLGRGSRDGQAGVARDDVRETRYWRGCMPVMSAVIAFLALSQVVMGRWFSGLLLSYSVIFGFVVPEWRYQRYLKHGGDPGPPMSARRFTVGGRTFGPGAVVGGSFVLATVVGLVIGVLLA</sequence>